<dbReference type="Gene3D" id="3.40.50.10610">
    <property type="entry name" value="ABC-type transport auxiliary lipoprotein component"/>
    <property type="match status" value="1"/>
</dbReference>
<dbReference type="Gene3D" id="2.40.10.410">
    <property type="entry name" value="FlgT, C-terminal domain"/>
    <property type="match status" value="1"/>
</dbReference>
<evidence type="ECO:0000313" key="5">
    <source>
        <dbReference type="EMBL" id="MEM0516600.1"/>
    </source>
</evidence>
<evidence type="ECO:0000313" key="6">
    <source>
        <dbReference type="Proteomes" id="UP001447008"/>
    </source>
</evidence>
<organism evidence="5 6">
    <name type="scientific">Pseudoalteromonas qingdaonensis</name>
    <dbReference type="NCBI Taxonomy" id="3131913"/>
    <lineage>
        <taxon>Bacteria</taxon>
        <taxon>Pseudomonadati</taxon>
        <taxon>Pseudomonadota</taxon>
        <taxon>Gammaproteobacteria</taxon>
        <taxon>Alteromonadales</taxon>
        <taxon>Pseudoalteromonadaceae</taxon>
        <taxon>Pseudoalteromonas</taxon>
    </lineage>
</organism>
<feature type="domain" description="Flagellar assembly protein T N-terminal" evidence="4">
    <location>
        <begin position="22"/>
        <end position="108"/>
    </location>
</feature>
<dbReference type="Gene3D" id="3.30.1660.40">
    <property type="entry name" value="FlgT, N-terminal domain"/>
    <property type="match status" value="1"/>
</dbReference>
<dbReference type="InterPro" id="IPR032388">
    <property type="entry name" value="FlgT_C"/>
</dbReference>
<evidence type="ECO:0000259" key="3">
    <source>
        <dbReference type="Pfam" id="PF16539"/>
    </source>
</evidence>
<feature type="domain" description="Flagellar assembly protein T C-terminal" evidence="2">
    <location>
        <begin position="313"/>
        <end position="388"/>
    </location>
</feature>
<accession>A0ABU9MZE1</accession>
<dbReference type="Pfam" id="PF16538">
    <property type="entry name" value="FlgT_C"/>
    <property type="match status" value="1"/>
</dbReference>
<dbReference type="EMBL" id="JBCGCU010000022">
    <property type="protein sequence ID" value="MEM0516600.1"/>
    <property type="molecule type" value="Genomic_DNA"/>
</dbReference>
<dbReference type="Pfam" id="PF16548">
    <property type="entry name" value="FlgT_N"/>
    <property type="match status" value="1"/>
</dbReference>
<dbReference type="Pfam" id="PF16539">
    <property type="entry name" value="FlgT_M"/>
    <property type="match status" value="1"/>
</dbReference>
<keyword evidence="5" id="KW-0282">Flagellum</keyword>
<dbReference type="RefSeq" id="WP_342680078.1">
    <property type="nucleotide sequence ID" value="NZ_JBCGCU010000022.1"/>
</dbReference>
<evidence type="ECO:0000256" key="1">
    <source>
        <dbReference type="SAM" id="SignalP"/>
    </source>
</evidence>
<keyword evidence="6" id="KW-1185">Reference proteome</keyword>
<dbReference type="Proteomes" id="UP001447008">
    <property type="component" value="Unassembled WGS sequence"/>
</dbReference>
<gene>
    <name evidence="5" type="ORF">WCN91_14440</name>
</gene>
<dbReference type="InterPro" id="IPR038165">
    <property type="entry name" value="FlgT_C_sf"/>
</dbReference>
<sequence length="390" mass="43966">MRYPAFLCALLFSAYSQYAAAQWLQTTGVAPLAGQSSAEARQQAINDAITQALQYSGISLSSVQTLSQGVLTQDSLTIQSHGQVQQIHVLEEQQQNGMLSVTLQLDIQADAEIQQCQQSGLRNHFALTQAGFANPQQARYGQIFDIPRAFSKQLFALMSQADLNVHPTPYFKDPLHVAPFFSQQYDYDEQLIDYVGNASNSQFVLLSHITDVSLGQQLNSKYAFWADDSFERFFNVEFILFDALSFEKIWQQAYHTQAPWDFDKTTLVDVHSGTFWQSQYGRGISALSQQVMYDLNQALQCLPSKGQIKHIEDQQLIINLGKDNGLNLGQELTLAHHNQAITYEGKHLPRQITTLYRVKITQLYQHSAVASNVSKRPLQNIQLNDLVIIN</sequence>
<dbReference type="InterPro" id="IPR038180">
    <property type="entry name" value="FlgT_N_sf"/>
</dbReference>
<protein>
    <submittedName>
        <fullName evidence="5">Flagellar assembly protein T N-terminal domain-containing protein</fullName>
    </submittedName>
</protein>
<evidence type="ECO:0000259" key="2">
    <source>
        <dbReference type="Pfam" id="PF16538"/>
    </source>
</evidence>
<dbReference type="InterPro" id="IPR032370">
    <property type="entry name" value="FlgT_N"/>
</dbReference>
<reference evidence="5 6" key="1">
    <citation type="submission" date="2024-03" db="EMBL/GenBank/DDBJ databases">
        <title>Pseudoalteromonas qingdaonensis sp. nov., isolated from the intestines of marine benthic organisms.</title>
        <authorList>
            <person name="Lin X."/>
            <person name="Fang S."/>
            <person name="Hu X."/>
        </authorList>
    </citation>
    <scope>NUCLEOTIDE SEQUENCE [LARGE SCALE GENOMIC DNA]</scope>
    <source>
        <strain evidence="5 6">YIC-827</strain>
    </source>
</reference>
<feature type="chain" id="PRO_5045766762" evidence="1">
    <location>
        <begin position="20"/>
        <end position="390"/>
    </location>
</feature>
<evidence type="ECO:0000259" key="4">
    <source>
        <dbReference type="Pfam" id="PF16548"/>
    </source>
</evidence>
<name>A0ABU9MZE1_9GAMM</name>
<keyword evidence="5" id="KW-0966">Cell projection</keyword>
<keyword evidence="5" id="KW-0969">Cilium</keyword>
<dbReference type="InterPro" id="IPR032386">
    <property type="entry name" value="FlgT_M"/>
</dbReference>
<feature type="signal peptide" evidence="1">
    <location>
        <begin position="1"/>
        <end position="19"/>
    </location>
</feature>
<feature type="domain" description="Flagellar assembly protein T middle" evidence="3">
    <location>
        <begin position="114"/>
        <end position="270"/>
    </location>
</feature>
<proteinExistence type="predicted"/>
<keyword evidence="1" id="KW-0732">Signal</keyword>
<comment type="caution">
    <text evidence="5">The sequence shown here is derived from an EMBL/GenBank/DDBJ whole genome shotgun (WGS) entry which is preliminary data.</text>
</comment>